<dbReference type="Proteomes" id="UP000288805">
    <property type="component" value="Unassembled WGS sequence"/>
</dbReference>
<reference evidence="2 3" key="1">
    <citation type="journal article" date="2018" name="PLoS Genet.">
        <title>Population sequencing reveals clonal diversity and ancestral inbreeding in the grapevine cultivar Chardonnay.</title>
        <authorList>
            <person name="Roach M.J."/>
            <person name="Johnson D.L."/>
            <person name="Bohlmann J."/>
            <person name="van Vuuren H.J."/>
            <person name="Jones S.J."/>
            <person name="Pretorius I.S."/>
            <person name="Schmidt S.A."/>
            <person name="Borneman A.R."/>
        </authorList>
    </citation>
    <scope>NUCLEOTIDE SEQUENCE [LARGE SCALE GENOMIC DNA]</scope>
    <source>
        <strain evidence="3">cv. Chardonnay</strain>
        <tissue evidence="2">Leaf</tissue>
    </source>
</reference>
<evidence type="ECO:0000256" key="1">
    <source>
        <dbReference type="SAM" id="MobiDB-lite"/>
    </source>
</evidence>
<feature type="region of interest" description="Disordered" evidence="1">
    <location>
        <begin position="71"/>
        <end position="121"/>
    </location>
</feature>
<feature type="compositionally biased region" description="Acidic residues" evidence="1">
    <location>
        <begin position="101"/>
        <end position="114"/>
    </location>
</feature>
<dbReference type="AlphaFoldDB" id="A0A438C109"/>
<proteinExistence type="predicted"/>
<evidence type="ECO:0000313" key="3">
    <source>
        <dbReference type="Proteomes" id="UP000288805"/>
    </source>
</evidence>
<comment type="caution">
    <text evidence="2">The sequence shown here is derived from an EMBL/GenBank/DDBJ whole genome shotgun (WGS) entry which is preliminary data.</text>
</comment>
<sequence length="121" mass="13510">MQTYFGYSCDSPVTTAKIGGSFTVVAFLVGVGSKHWWEEAFHIRPVRRAEEDGEASDVDPENEVDDVVEVEEEVEDAVQLPREAQLPSSSQSRLKRKRDEENDGADISDDESVEDVSLKPH</sequence>
<gene>
    <name evidence="2" type="ORF">CK203_088650</name>
</gene>
<dbReference type="OrthoDB" id="2160613at2759"/>
<protein>
    <submittedName>
        <fullName evidence="2">Uncharacterized protein</fullName>
    </submittedName>
</protein>
<accession>A0A438C109</accession>
<name>A0A438C109_VITVI</name>
<dbReference type="EMBL" id="QGNW01002583">
    <property type="protein sequence ID" value="RVW16913.1"/>
    <property type="molecule type" value="Genomic_DNA"/>
</dbReference>
<organism evidence="2 3">
    <name type="scientific">Vitis vinifera</name>
    <name type="common">Grape</name>
    <dbReference type="NCBI Taxonomy" id="29760"/>
    <lineage>
        <taxon>Eukaryota</taxon>
        <taxon>Viridiplantae</taxon>
        <taxon>Streptophyta</taxon>
        <taxon>Embryophyta</taxon>
        <taxon>Tracheophyta</taxon>
        <taxon>Spermatophyta</taxon>
        <taxon>Magnoliopsida</taxon>
        <taxon>eudicotyledons</taxon>
        <taxon>Gunneridae</taxon>
        <taxon>Pentapetalae</taxon>
        <taxon>rosids</taxon>
        <taxon>Vitales</taxon>
        <taxon>Vitaceae</taxon>
        <taxon>Viteae</taxon>
        <taxon>Vitis</taxon>
    </lineage>
</organism>
<evidence type="ECO:0000313" key="2">
    <source>
        <dbReference type="EMBL" id="RVW16913.1"/>
    </source>
</evidence>